<dbReference type="GO" id="GO:0022857">
    <property type="term" value="F:transmembrane transporter activity"/>
    <property type="evidence" value="ECO:0007669"/>
    <property type="project" value="InterPro"/>
</dbReference>
<dbReference type="OrthoDB" id="9775268at2"/>
<feature type="transmembrane region" description="Helical" evidence="7">
    <location>
        <begin position="247"/>
        <end position="268"/>
    </location>
</feature>
<dbReference type="EMBL" id="CP000473">
    <property type="protein sequence ID" value="ABJ82465.1"/>
    <property type="molecule type" value="Genomic_DNA"/>
</dbReference>
<evidence type="ECO:0000256" key="1">
    <source>
        <dbReference type="ARBA" id="ARBA00004651"/>
    </source>
</evidence>
<sequence precursor="true">MGASRTQIGDQPGVPLVPELSASRIPHTFRALRHRNFRLFLGGQIISLVGTWMQNVAQSWLVYRLTHSELLLGTAWFCSQIAVFALGPLGGIAADRFSRRKVVIVTQTLSMLQAFGLAALTLSDRVQVWHVLAFAGALGVINAFDMPGRQALVIEMTSKEDLINAISLNSAVFNAARVVGPAVAGIVLAYVGEGTCFLINGISFLAVIVCLAAMRLPPAQPKPHVPMLEHLVDGFRYAARHSAVRRVLALMAAATLSGMPGLVLMPFFADGIFHRGSRGLGILMGAMGVGAVIGTLVLARRTRLSGLARVMTISGVTTGACYLLFAYSPSFYLSLAIMPVIGYSVMRQMASANTTIQTLIPDEYRGRIMALYAMTVVGLGPFGSLAAGALAGRFGPRSTMAAGGVLALSASLVFAWYLRRDPIAA</sequence>
<feature type="transmembrane region" description="Helical" evidence="7">
    <location>
        <begin position="400"/>
        <end position="418"/>
    </location>
</feature>
<evidence type="ECO:0000256" key="6">
    <source>
        <dbReference type="ARBA" id="ARBA00023136"/>
    </source>
</evidence>
<keyword evidence="2" id="KW-0813">Transport</keyword>
<dbReference type="Pfam" id="PF05977">
    <property type="entry name" value="MFS_3"/>
    <property type="match status" value="1"/>
</dbReference>
<dbReference type="CDD" id="cd06173">
    <property type="entry name" value="MFS_MefA_like"/>
    <property type="match status" value="1"/>
</dbReference>
<keyword evidence="5 7" id="KW-1133">Transmembrane helix</keyword>
<feature type="transmembrane region" description="Helical" evidence="7">
    <location>
        <begin position="197"/>
        <end position="214"/>
    </location>
</feature>
<dbReference type="HOGENOM" id="CLU_034180_11_2_0"/>
<evidence type="ECO:0000256" key="2">
    <source>
        <dbReference type="ARBA" id="ARBA00022448"/>
    </source>
</evidence>
<dbReference type="GO" id="GO:0005886">
    <property type="term" value="C:plasma membrane"/>
    <property type="evidence" value="ECO:0007669"/>
    <property type="project" value="UniProtKB-SubCell"/>
</dbReference>
<dbReference type="KEGG" id="sus:Acid_1473"/>
<dbReference type="AlphaFoldDB" id="Q028T7"/>
<evidence type="ECO:0000256" key="4">
    <source>
        <dbReference type="ARBA" id="ARBA00022692"/>
    </source>
</evidence>
<keyword evidence="6 7" id="KW-0472">Membrane</keyword>
<keyword evidence="3" id="KW-1003">Cell membrane</keyword>
<feature type="transmembrane region" description="Helical" evidence="7">
    <location>
        <begin position="371"/>
        <end position="394"/>
    </location>
</feature>
<feature type="transmembrane region" description="Helical" evidence="7">
    <location>
        <begin position="306"/>
        <end position="325"/>
    </location>
</feature>
<dbReference type="InterPro" id="IPR010290">
    <property type="entry name" value="TM_effector"/>
</dbReference>
<feature type="transmembrane region" description="Helical" evidence="7">
    <location>
        <begin position="128"/>
        <end position="145"/>
    </location>
</feature>
<dbReference type="SUPFAM" id="SSF103473">
    <property type="entry name" value="MFS general substrate transporter"/>
    <property type="match status" value="1"/>
</dbReference>
<evidence type="ECO:0000256" key="5">
    <source>
        <dbReference type="ARBA" id="ARBA00022989"/>
    </source>
</evidence>
<feature type="transmembrane region" description="Helical" evidence="7">
    <location>
        <begin position="70"/>
        <end position="90"/>
    </location>
</feature>
<protein>
    <submittedName>
        <fullName evidence="9">Major facilitator superfamily MFS_1</fullName>
    </submittedName>
</protein>
<feature type="transmembrane region" description="Helical" evidence="7">
    <location>
        <begin position="166"/>
        <end position="191"/>
    </location>
</feature>
<proteinExistence type="predicted"/>
<gene>
    <name evidence="9" type="ordered locus">Acid_1473</name>
</gene>
<dbReference type="PROSITE" id="PS50850">
    <property type="entry name" value="MFS"/>
    <property type="match status" value="1"/>
</dbReference>
<organism evidence="9">
    <name type="scientific">Solibacter usitatus (strain Ellin6076)</name>
    <dbReference type="NCBI Taxonomy" id="234267"/>
    <lineage>
        <taxon>Bacteria</taxon>
        <taxon>Pseudomonadati</taxon>
        <taxon>Acidobacteriota</taxon>
        <taxon>Terriglobia</taxon>
        <taxon>Bryobacterales</taxon>
        <taxon>Solibacteraceae</taxon>
        <taxon>Candidatus Solibacter</taxon>
    </lineage>
</organism>
<name>Q028T7_SOLUE</name>
<feature type="transmembrane region" description="Helical" evidence="7">
    <location>
        <begin position="102"/>
        <end position="122"/>
    </location>
</feature>
<feature type="domain" description="Major facilitator superfamily (MFS) profile" evidence="8">
    <location>
        <begin position="238"/>
        <end position="425"/>
    </location>
</feature>
<evidence type="ECO:0000259" key="8">
    <source>
        <dbReference type="PROSITE" id="PS50850"/>
    </source>
</evidence>
<keyword evidence="4 7" id="KW-0812">Transmembrane</keyword>
<dbReference type="eggNOG" id="COG2814">
    <property type="taxonomic scope" value="Bacteria"/>
</dbReference>
<dbReference type="STRING" id="234267.Acid_1473"/>
<feature type="transmembrane region" description="Helical" evidence="7">
    <location>
        <begin position="39"/>
        <end position="58"/>
    </location>
</feature>
<feature type="transmembrane region" description="Helical" evidence="7">
    <location>
        <begin position="331"/>
        <end position="350"/>
    </location>
</feature>
<evidence type="ECO:0000256" key="3">
    <source>
        <dbReference type="ARBA" id="ARBA00022475"/>
    </source>
</evidence>
<dbReference type="PANTHER" id="PTHR23513:SF11">
    <property type="entry name" value="STAPHYLOFERRIN A TRANSPORTER"/>
    <property type="match status" value="1"/>
</dbReference>
<dbReference type="InterPro" id="IPR036259">
    <property type="entry name" value="MFS_trans_sf"/>
</dbReference>
<dbReference type="FunCoup" id="Q028T7">
    <property type="interactions" value="167"/>
</dbReference>
<dbReference type="Gene3D" id="1.20.1250.20">
    <property type="entry name" value="MFS general substrate transporter like domains"/>
    <property type="match status" value="1"/>
</dbReference>
<reference evidence="9" key="1">
    <citation type="submission" date="2006-10" db="EMBL/GenBank/DDBJ databases">
        <title>Complete sequence of Solibacter usitatus Ellin6076.</title>
        <authorList>
            <consortium name="US DOE Joint Genome Institute"/>
            <person name="Copeland A."/>
            <person name="Lucas S."/>
            <person name="Lapidus A."/>
            <person name="Barry K."/>
            <person name="Detter J.C."/>
            <person name="Glavina del Rio T."/>
            <person name="Hammon N."/>
            <person name="Israni S."/>
            <person name="Dalin E."/>
            <person name="Tice H."/>
            <person name="Pitluck S."/>
            <person name="Thompson L.S."/>
            <person name="Brettin T."/>
            <person name="Bruce D."/>
            <person name="Han C."/>
            <person name="Tapia R."/>
            <person name="Gilna P."/>
            <person name="Schmutz J."/>
            <person name="Larimer F."/>
            <person name="Land M."/>
            <person name="Hauser L."/>
            <person name="Kyrpides N."/>
            <person name="Mikhailova N."/>
            <person name="Janssen P.H."/>
            <person name="Kuske C.R."/>
            <person name="Richardson P."/>
        </authorList>
    </citation>
    <scope>NUCLEOTIDE SEQUENCE</scope>
    <source>
        <strain evidence="9">Ellin6076</strain>
    </source>
</reference>
<comment type="subcellular location">
    <subcellularLocation>
        <location evidence="1">Cell membrane</location>
        <topology evidence="1">Multi-pass membrane protein</topology>
    </subcellularLocation>
</comment>
<dbReference type="InParanoid" id="Q028T7"/>
<dbReference type="PANTHER" id="PTHR23513">
    <property type="entry name" value="INTEGRAL MEMBRANE EFFLUX PROTEIN-RELATED"/>
    <property type="match status" value="1"/>
</dbReference>
<evidence type="ECO:0000256" key="7">
    <source>
        <dbReference type="SAM" id="Phobius"/>
    </source>
</evidence>
<evidence type="ECO:0000313" key="9">
    <source>
        <dbReference type="EMBL" id="ABJ82465.1"/>
    </source>
</evidence>
<accession>Q028T7</accession>
<feature type="transmembrane region" description="Helical" evidence="7">
    <location>
        <begin position="280"/>
        <end position="299"/>
    </location>
</feature>
<dbReference type="InterPro" id="IPR020846">
    <property type="entry name" value="MFS_dom"/>
</dbReference>